<protein>
    <submittedName>
        <fullName evidence="2">Uncharacterized protein</fullName>
    </submittedName>
</protein>
<proteinExistence type="predicted"/>
<evidence type="ECO:0000313" key="2">
    <source>
        <dbReference type="EMBL" id="PIL31976.1"/>
    </source>
</evidence>
<evidence type="ECO:0000256" key="1">
    <source>
        <dbReference type="SAM" id="MobiDB-lite"/>
    </source>
</evidence>
<sequence length="216" mass="24506">MLFRDVSTYECGRASLLYSYSYSIFDRPQSQSLPSVARARARTHARCRQPTVSADSNPQIPVAIVQSRPFCRIRDADAPCSEGFHRSLRRPFRRLLRPAPGPAEGPERLRFDDCERSAYRRRPRRRRARRARHRARTRARARGVGVRGRLAVAFALVRTVIGARIGRGSLHGSIACRRRGRICTAAHAENRRDIGCAAVQSQFRRVWPTVELGSVC</sequence>
<name>A0A2G8SDX7_9APHY</name>
<accession>A0A2G8SDX7</accession>
<reference evidence="2 3" key="1">
    <citation type="journal article" date="2015" name="Sci. Rep.">
        <title>Chromosome-level genome map provides insights into diverse defense mechanisms in the medicinal fungus Ganoderma sinense.</title>
        <authorList>
            <person name="Zhu Y."/>
            <person name="Xu J."/>
            <person name="Sun C."/>
            <person name="Zhou S."/>
            <person name="Xu H."/>
            <person name="Nelson D.R."/>
            <person name="Qian J."/>
            <person name="Song J."/>
            <person name="Luo H."/>
            <person name="Xiang L."/>
            <person name="Li Y."/>
            <person name="Xu Z."/>
            <person name="Ji A."/>
            <person name="Wang L."/>
            <person name="Lu S."/>
            <person name="Hayward A."/>
            <person name="Sun W."/>
            <person name="Li X."/>
            <person name="Schwartz D.C."/>
            <person name="Wang Y."/>
            <person name="Chen S."/>
        </authorList>
    </citation>
    <scope>NUCLEOTIDE SEQUENCE [LARGE SCALE GENOMIC DNA]</scope>
    <source>
        <strain evidence="2 3">ZZ0214-1</strain>
    </source>
</reference>
<dbReference type="AlphaFoldDB" id="A0A2G8SDX7"/>
<dbReference type="Proteomes" id="UP000230002">
    <property type="component" value="Unassembled WGS sequence"/>
</dbReference>
<feature type="region of interest" description="Disordered" evidence="1">
    <location>
        <begin position="120"/>
        <end position="140"/>
    </location>
</feature>
<gene>
    <name evidence="2" type="ORF">GSI_06680</name>
</gene>
<evidence type="ECO:0000313" key="3">
    <source>
        <dbReference type="Proteomes" id="UP000230002"/>
    </source>
</evidence>
<keyword evidence="3" id="KW-1185">Reference proteome</keyword>
<comment type="caution">
    <text evidence="2">The sequence shown here is derived from an EMBL/GenBank/DDBJ whole genome shotgun (WGS) entry which is preliminary data.</text>
</comment>
<organism evidence="2 3">
    <name type="scientific">Ganoderma sinense ZZ0214-1</name>
    <dbReference type="NCBI Taxonomy" id="1077348"/>
    <lineage>
        <taxon>Eukaryota</taxon>
        <taxon>Fungi</taxon>
        <taxon>Dikarya</taxon>
        <taxon>Basidiomycota</taxon>
        <taxon>Agaricomycotina</taxon>
        <taxon>Agaricomycetes</taxon>
        <taxon>Polyporales</taxon>
        <taxon>Polyporaceae</taxon>
        <taxon>Ganoderma</taxon>
    </lineage>
</organism>
<dbReference type="EMBL" id="AYKW01000012">
    <property type="protein sequence ID" value="PIL31976.1"/>
    <property type="molecule type" value="Genomic_DNA"/>
</dbReference>